<keyword evidence="5" id="KW-0677">Repeat</keyword>
<dbReference type="Pfam" id="PF08295">
    <property type="entry name" value="Sin3_corepress"/>
    <property type="match status" value="1"/>
</dbReference>
<dbReference type="InterPro" id="IPR036600">
    <property type="entry name" value="PAH_sf"/>
</dbReference>
<dbReference type="GO" id="GO:0003714">
    <property type="term" value="F:transcription corepressor activity"/>
    <property type="evidence" value="ECO:0007669"/>
    <property type="project" value="InterPro"/>
</dbReference>
<dbReference type="GeneTree" id="ENSGT00940000155491"/>
<dbReference type="Proteomes" id="UP000007635">
    <property type="component" value="Chromosome XIX"/>
</dbReference>
<evidence type="ECO:0000256" key="15">
    <source>
        <dbReference type="ARBA" id="ARBA00068512"/>
    </source>
</evidence>
<evidence type="ECO:0000256" key="3">
    <source>
        <dbReference type="ARBA" id="ARBA00022499"/>
    </source>
</evidence>
<feature type="region of interest" description="Disordered" evidence="19">
    <location>
        <begin position="217"/>
        <end position="269"/>
    </location>
</feature>
<feature type="compositionally biased region" description="Polar residues" evidence="19">
    <location>
        <begin position="224"/>
        <end position="233"/>
    </location>
</feature>
<feature type="region of interest" description="Disordered" evidence="19">
    <location>
        <begin position="763"/>
        <end position="807"/>
    </location>
</feature>
<dbReference type="SMART" id="SM00761">
    <property type="entry name" value="HDAC_interact"/>
    <property type="match status" value="1"/>
</dbReference>
<keyword evidence="2" id="KW-0678">Repressor</keyword>
<dbReference type="FunFam" id="1.20.1160.11:FF:000002">
    <property type="entry name" value="Paired amphipathic helix protein SIN3"/>
    <property type="match status" value="1"/>
</dbReference>
<keyword evidence="11" id="KW-0804">Transcription</keyword>
<keyword evidence="22" id="KW-1185">Reference proteome</keyword>
<dbReference type="PANTHER" id="PTHR12346">
    <property type="entry name" value="SIN3B-RELATED"/>
    <property type="match status" value="1"/>
</dbReference>
<reference evidence="21 22" key="1">
    <citation type="journal article" date="2021" name="G3 (Bethesda)">
        <title>Improved contiguity of the threespine stickleback genome using long-read sequencing.</title>
        <authorList>
            <person name="Nath S."/>
            <person name="Shaw D.E."/>
            <person name="White M.A."/>
        </authorList>
    </citation>
    <scope>NUCLEOTIDE SEQUENCE [LARGE SCALE GENOMIC DNA]</scope>
    <source>
        <strain evidence="21 22">Lake Benthic</strain>
    </source>
</reference>
<feature type="region of interest" description="Disordered" evidence="19">
    <location>
        <begin position="88"/>
        <end position="138"/>
    </location>
</feature>
<comment type="subcellular location">
    <subcellularLocation>
        <location evidence="1">Nucleus</location>
        <location evidence="1">Nucleolus</location>
    </subcellularLocation>
</comment>
<evidence type="ECO:0000256" key="16">
    <source>
        <dbReference type="ARBA" id="ARBA00075105"/>
    </source>
</evidence>
<comment type="function">
    <text evidence="13">Acts as a transcriptional repressor. Corepressor for REST. Interacts with MXI1 to repress MYC responsive genes and antagonize MYC oncogenic activities. Also interacts with MXD1-MAX heterodimers to repress transcription by tethering SIN3A to DNA. Acts cooperatively with OGT to repress transcription in parallel with histone deacetylation. Involved in the control of the circadian rhythms. Required for the transcriptional repression of circadian target genes, such as PER1, mediated by the large PER complex through histone deacetylation. Cooperates with FOXK1 to regulate cell cycle progression probably by repressing cell cycle inhibitor genes expression. Required for cortical neuron differentiation and callosal axon elongation.</text>
</comment>
<keyword evidence="6" id="KW-0832">Ubl conjugation</keyword>
<accession>A0AAQ4RNT1</accession>
<evidence type="ECO:0000256" key="19">
    <source>
        <dbReference type="SAM" id="MobiDB-lite"/>
    </source>
</evidence>
<feature type="compositionally biased region" description="Low complexity" evidence="19">
    <location>
        <begin position="248"/>
        <end position="259"/>
    </location>
</feature>
<evidence type="ECO:0000256" key="11">
    <source>
        <dbReference type="ARBA" id="ARBA00023163"/>
    </source>
</evidence>
<dbReference type="InterPro" id="IPR003822">
    <property type="entry name" value="PAH"/>
</dbReference>
<dbReference type="GO" id="GO:0070822">
    <property type="term" value="C:Sin3-type complex"/>
    <property type="evidence" value="ECO:0007669"/>
    <property type="project" value="TreeGrafter"/>
</dbReference>
<dbReference type="PANTHER" id="PTHR12346:SF2">
    <property type="entry name" value="PAIRED AMPHIPATHIC HELIX PROTEIN SIN3A"/>
    <property type="match status" value="1"/>
</dbReference>
<evidence type="ECO:0000256" key="4">
    <source>
        <dbReference type="ARBA" id="ARBA00022553"/>
    </source>
</evidence>
<dbReference type="GO" id="GO:0061629">
    <property type="term" value="F:RNA polymerase II-specific DNA-binding transcription factor binding"/>
    <property type="evidence" value="ECO:0007669"/>
    <property type="project" value="UniProtKB-ARBA"/>
</dbReference>
<reference evidence="21" key="3">
    <citation type="submission" date="2025-09" db="UniProtKB">
        <authorList>
            <consortium name="Ensembl"/>
        </authorList>
    </citation>
    <scope>IDENTIFICATION</scope>
</reference>
<dbReference type="Ensembl" id="ENSGACT00000051771.1">
    <property type="protein sequence ID" value="ENSGACP00000065299.1"/>
    <property type="gene ID" value="ENSGACG00000007425.2"/>
</dbReference>
<dbReference type="InterPro" id="IPR039774">
    <property type="entry name" value="Sin3-like"/>
</dbReference>
<keyword evidence="10" id="KW-0090">Biological rhythms</keyword>
<feature type="compositionally biased region" description="Polar residues" evidence="19">
    <location>
        <begin position="973"/>
        <end position="988"/>
    </location>
</feature>
<dbReference type="Pfam" id="PF02671">
    <property type="entry name" value="PAH"/>
    <property type="match status" value="3"/>
</dbReference>
<comment type="subunit">
    <text evidence="14">Interacts with ARID4B, BRMS1L, HCFC1, HDAC1, HDAC2, MXI1, SAP30L, SAP130, SFPQ and TOPORS. Interacts with OGT (via TPRs 1-6); the interaction mediates transcriptional repression in parallel with histone deacetylase. Interacts with BAZ2A, MXD1, MXD3, MXD4, MBD2, DACH1, NCOR1, NR4A2, REST, RLIM, SAP30, SETDB1, SMYD2, and SUDS3. Interacts with PHF12 in a complex composed of HDAC1, PHF12 and SAP30. Interacts with TET1; the interaction recruits SIN3A to gene promoters. The large PER complex involved in the histone deacetylation is composed of at least HDAC1, PER2, SFPQ and SIN3A. Interacts with KLF11. Interacts with PPHLN1. Found in a complex with YY1, GON4L and HDAC1. Interacts (via PAH2) with FOXK1. Interacts with FOXK2. Found in a complex composed of at least SINHCAF, SIN3A, HDAC1, SAP30, RBBP4, OGT and TET1. Interacts with SINHCAF. Interacts with SPHK2.</text>
</comment>
<reference evidence="21" key="2">
    <citation type="submission" date="2025-08" db="UniProtKB">
        <authorList>
            <consortium name="Ensembl"/>
        </authorList>
    </citation>
    <scope>IDENTIFICATION</scope>
</reference>
<sequence>MSNSRSLGSHQNEFIMKRRLEDQETVFASQQRRLAGNAEAFQHRVLAPAPPPAVYEAVSDNMQPTAGPQYSVPQAYQVSLLSQVSNVAQNSGGHSHTPNPAIHVGSHHHGPAVQTLGPSVMSGHSHTAAPQASPQGQQFQRLKVEDALSYLDQVKLQFGNHPQVYNDFLDIMKEFKSQSIDTPGVISRVSQLFKGHPELIMGFNTFLPPGYKIEVQSPLPPQASTPSSQSNPSIPAYTSPRSPPMLLLPPLSGTPTGTPTGPPTQNNQPVEFNHAINYVNKIKNRFQGQPDIYKAFLEILHTYQKEQRNAKEAGGNYTPALTEQEVYAQVARLFKNQEDLLSEFGQFLPDANSSVVSFSLVSLSCLDTLHHSKKPKLLNLKDSSGPEASKQGIGTESLFFEKVRKALRSAEVYNNFLQCLVIFNQEVISRAELVQLVLPFLGKFPELFNWFKNFLGYREMSHVEAYPKERATEGIAMEIDYASCKRLGSSYRALPKSYQHPKCTGRTPLCKEVLNDTWVSFPSWSEDSTFVSSKKTQYEEHIYRCEDERFELDVVLETNLATIRLLETVQRKLSRMSAEEQAKFRLDNTLGGSSEVVHRKAIQRIYGDKAPDIVDGLKKNPAVSVPIVLKRLKTKDEEWREAQRGFNKIWREQNEKYYLKSLDHQGINFKQNDTKVLRSKSLLNEIESIYDERQEQASEENAGPPAGPQLTLAHEDSQILEDAAALIIHHVKRQTGIQKEDKYKIKQIIHHFIPDMLFSQRGELSDVEEEEEEELEEELEEDEETHPEGGASKKHNGVPGGGSPSKSKLLFSNTAAQKLRGCDDDAYNLFYVNNNWYIFLRLHQTLCSRLLRLYGQAERQIQEEVKERDWEREVLGLKKEKSDNPATQLRLKEPMDIEVEDYYSAFLEMVRNLLDGNMEASQYEDSLREMFTIHAYTAFTMDKLIQSIVRQLQHIVSDEICIQVTDLYLSESASGANGGTASTQSSRSPAEATYQRRAEQLMSDENCFKVMFSRSRSQVQLTVELLDTEEENSDEPMEAEVRNRQSGSLSSRCVFALATRNLRRIRKYQKGCEQLDKEALEGGKKSLEKEKMECMFKLNSYKMVYVFKSEDYMYRRTALLRAHQSHERVSTRLHRRFQAWVDTWAQEHVTGDMAAETDKWLMGDAREGLLPCSTSRQPEVLHFVNINKYRVKYGPPGKAP</sequence>
<feature type="compositionally biased region" description="Polar residues" evidence="19">
    <location>
        <begin position="122"/>
        <end position="138"/>
    </location>
</feature>
<keyword evidence="3" id="KW-1017">Isopeptide bond</keyword>
<evidence type="ECO:0000256" key="6">
    <source>
        <dbReference type="ARBA" id="ARBA00022843"/>
    </source>
</evidence>
<dbReference type="SUPFAM" id="SSF47762">
    <property type="entry name" value="PAH2 domain"/>
    <property type="match status" value="3"/>
</dbReference>
<dbReference type="Gene3D" id="1.20.1160.11">
    <property type="entry name" value="Paired amphipathic helix"/>
    <property type="match status" value="3"/>
</dbReference>
<evidence type="ECO:0000259" key="20">
    <source>
        <dbReference type="SMART" id="SM00761"/>
    </source>
</evidence>
<evidence type="ECO:0000256" key="1">
    <source>
        <dbReference type="ARBA" id="ARBA00004604"/>
    </source>
</evidence>
<evidence type="ECO:0000256" key="18">
    <source>
        <dbReference type="PROSITE-ProRule" id="PRU00810"/>
    </source>
</evidence>
<keyword evidence="9" id="KW-0175">Coiled coil</keyword>
<evidence type="ECO:0000256" key="2">
    <source>
        <dbReference type="ARBA" id="ARBA00022491"/>
    </source>
</evidence>
<evidence type="ECO:0000256" key="8">
    <source>
        <dbReference type="ARBA" id="ARBA00023015"/>
    </source>
</evidence>
<dbReference type="AlphaFoldDB" id="A0AAQ4RNT1"/>
<dbReference type="FunFam" id="1.20.1160.11:FF:000004">
    <property type="entry name" value="Paired amphipathic helix protein Sin3a"/>
    <property type="match status" value="1"/>
</dbReference>
<name>A0AAQ4RNT1_GASAC</name>
<dbReference type="GO" id="GO:0048511">
    <property type="term" value="P:rhythmic process"/>
    <property type="evidence" value="ECO:0007669"/>
    <property type="project" value="UniProtKB-KW"/>
</dbReference>
<evidence type="ECO:0000256" key="14">
    <source>
        <dbReference type="ARBA" id="ARBA00061761"/>
    </source>
</evidence>
<evidence type="ECO:0000256" key="9">
    <source>
        <dbReference type="ARBA" id="ARBA00023054"/>
    </source>
</evidence>
<dbReference type="GO" id="GO:0000122">
    <property type="term" value="P:negative regulation of transcription by RNA polymerase II"/>
    <property type="evidence" value="ECO:0007669"/>
    <property type="project" value="TreeGrafter"/>
</dbReference>
<keyword evidence="12 18" id="KW-0539">Nucleus</keyword>
<dbReference type="FunFam" id="1.20.1160.11:FF:000001">
    <property type="entry name" value="Paired amphipathic helix protein Sin3"/>
    <property type="match status" value="1"/>
</dbReference>
<feature type="compositionally biased region" description="Acidic residues" evidence="19">
    <location>
        <begin position="765"/>
        <end position="785"/>
    </location>
</feature>
<evidence type="ECO:0000256" key="17">
    <source>
        <dbReference type="ARBA" id="ARBA00081271"/>
    </source>
</evidence>
<feature type="compositionally biased region" description="Polar residues" evidence="19">
    <location>
        <begin position="88"/>
        <end position="98"/>
    </location>
</feature>
<evidence type="ECO:0000256" key="5">
    <source>
        <dbReference type="ARBA" id="ARBA00022737"/>
    </source>
</evidence>
<proteinExistence type="predicted"/>
<keyword evidence="7" id="KW-0007">Acetylation</keyword>
<protein>
    <recommendedName>
        <fullName evidence="15">Paired amphipathic helix protein Sin3a</fullName>
    </recommendedName>
    <alternativeName>
        <fullName evidence="16">Histone deacetylase complex subunit Sin3a</fullName>
    </alternativeName>
    <alternativeName>
        <fullName evidence="17">Transcriptional corepressor Sin3a</fullName>
    </alternativeName>
</protein>
<evidence type="ECO:0000313" key="21">
    <source>
        <dbReference type="Ensembl" id="ENSGACP00000065299.1"/>
    </source>
</evidence>
<organism evidence="21 22">
    <name type="scientific">Gasterosteus aculeatus aculeatus</name>
    <name type="common">three-spined stickleback</name>
    <dbReference type="NCBI Taxonomy" id="481459"/>
    <lineage>
        <taxon>Eukaryota</taxon>
        <taxon>Metazoa</taxon>
        <taxon>Chordata</taxon>
        <taxon>Craniata</taxon>
        <taxon>Vertebrata</taxon>
        <taxon>Euteleostomi</taxon>
        <taxon>Actinopterygii</taxon>
        <taxon>Neopterygii</taxon>
        <taxon>Teleostei</taxon>
        <taxon>Neoteleostei</taxon>
        <taxon>Acanthomorphata</taxon>
        <taxon>Eupercaria</taxon>
        <taxon>Perciformes</taxon>
        <taxon>Cottioidei</taxon>
        <taxon>Gasterosteales</taxon>
        <taxon>Gasterosteidae</taxon>
        <taxon>Gasterosteus</taxon>
    </lineage>
</organism>
<dbReference type="InterPro" id="IPR013194">
    <property type="entry name" value="HDAC_interact_dom"/>
</dbReference>
<evidence type="ECO:0000256" key="13">
    <source>
        <dbReference type="ARBA" id="ARBA00056268"/>
    </source>
</evidence>
<feature type="domain" description="Histone deacetylase interacting" evidence="20">
    <location>
        <begin position="483"/>
        <end position="583"/>
    </location>
</feature>
<dbReference type="InterPro" id="IPR031693">
    <property type="entry name" value="Sin3_C"/>
</dbReference>
<dbReference type="Pfam" id="PF16879">
    <property type="entry name" value="Sin3a_C"/>
    <property type="match status" value="1"/>
</dbReference>
<keyword evidence="8" id="KW-0805">Transcription regulation</keyword>
<keyword evidence="4" id="KW-0597">Phosphoprotein</keyword>
<feature type="region of interest" description="Disordered" evidence="19">
    <location>
        <begin position="973"/>
        <end position="995"/>
    </location>
</feature>
<evidence type="ECO:0000256" key="12">
    <source>
        <dbReference type="ARBA" id="ARBA00023242"/>
    </source>
</evidence>
<evidence type="ECO:0000256" key="10">
    <source>
        <dbReference type="ARBA" id="ARBA00023108"/>
    </source>
</evidence>
<dbReference type="GO" id="GO:0005730">
    <property type="term" value="C:nucleolus"/>
    <property type="evidence" value="ECO:0007669"/>
    <property type="project" value="UniProtKB-SubCell"/>
</dbReference>
<evidence type="ECO:0000313" key="22">
    <source>
        <dbReference type="Proteomes" id="UP000007635"/>
    </source>
</evidence>
<dbReference type="PROSITE" id="PS51477">
    <property type="entry name" value="PAH"/>
    <property type="match status" value="3"/>
</dbReference>
<evidence type="ECO:0000256" key="7">
    <source>
        <dbReference type="ARBA" id="ARBA00022990"/>
    </source>
</evidence>